<evidence type="ECO:0000313" key="4">
    <source>
        <dbReference type="Proteomes" id="UP001144352"/>
    </source>
</evidence>
<feature type="transmembrane region" description="Helical" evidence="1">
    <location>
        <begin position="67"/>
        <end position="93"/>
    </location>
</feature>
<feature type="transmembrane region" description="Helical" evidence="1">
    <location>
        <begin position="6"/>
        <end position="26"/>
    </location>
</feature>
<dbReference type="RefSeq" id="WP_214185568.1">
    <property type="nucleotide sequence ID" value="NZ_BSDS01000001.1"/>
</dbReference>
<keyword evidence="4" id="KW-1185">Reference proteome</keyword>
<protein>
    <recommendedName>
        <fullName evidence="2">Potassium channel domain-containing protein</fullName>
    </recommendedName>
</protein>
<evidence type="ECO:0000259" key="2">
    <source>
        <dbReference type="Pfam" id="PF07885"/>
    </source>
</evidence>
<dbReference type="InterPro" id="IPR013099">
    <property type="entry name" value="K_chnl_dom"/>
</dbReference>
<keyword evidence="1" id="KW-1133">Transmembrane helix</keyword>
<accession>A0A9W6LCI7</accession>
<comment type="caution">
    <text evidence="3">The sequence shown here is derived from an EMBL/GenBank/DDBJ whole genome shotgun (WGS) entry which is preliminary data.</text>
</comment>
<name>A0A9W6LCI7_9BACT</name>
<evidence type="ECO:0000313" key="3">
    <source>
        <dbReference type="EMBL" id="GLI37950.1"/>
    </source>
</evidence>
<keyword evidence="1" id="KW-0472">Membrane</keyword>
<keyword evidence="1" id="KW-0812">Transmembrane</keyword>
<dbReference type="Proteomes" id="UP001144352">
    <property type="component" value="Unassembled WGS sequence"/>
</dbReference>
<dbReference type="EMBL" id="BSDS01000001">
    <property type="protein sequence ID" value="GLI37950.1"/>
    <property type="molecule type" value="Genomic_DNA"/>
</dbReference>
<dbReference type="SUPFAM" id="SSF81324">
    <property type="entry name" value="Voltage-gated potassium channels"/>
    <property type="match status" value="1"/>
</dbReference>
<feature type="domain" description="Potassium channel" evidence="2">
    <location>
        <begin position="95"/>
        <end position="156"/>
    </location>
</feature>
<feature type="transmembrane region" description="Helical" evidence="1">
    <location>
        <begin position="136"/>
        <end position="156"/>
    </location>
</feature>
<reference evidence="3" key="1">
    <citation type="submission" date="2022-12" db="EMBL/GenBank/DDBJ databases">
        <title>Reference genome sequencing for broad-spectrum identification of bacterial and archaeal isolates by mass spectrometry.</title>
        <authorList>
            <person name="Sekiguchi Y."/>
            <person name="Tourlousse D.M."/>
        </authorList>
    </citation>
    <scope>NUCLEOTIDE SEQUENCE</scope>
    <source>
        <strain evidence="3">H2</strain>
    </source>
</reference>
<proteinExistence type="predicted"/>
<feature type="transmembrane region" description="Helical" evidence="1">
    <location>
        <begin position="105"/>
        <end position="124"/>
    </location>
</feature>
<dbReference type="Pfam" id="PF07885">
    <property type="entry name" value="Ion_trans_2"/>
    <property type="match status" value="1"/>
</dbReference>
<dbReference type="AlphaFoldDB" id="A0A9W6LCI7"/>
<organism evidence="3 4">
    <name type="scientific">Geobacter hydrogenophilus</name>
    <dbReference type="NCBI Taxonomy" id="40983"/>
    <lineage>
        <taxon>Bacteria</taxon>
        <taxon>Pseudomonadati</taxon>
        <taxon>Thermodesulfobacteriota</taxon>
        <taxon>Desulfuromonadia</taxon>
        <taxon>Geobacterales</taxon>
        <taxon>Geobacteraceae</taxon>
        <taxon>Geobacter</taxon>
    </lineage>
</organism>
<dbReference type="Gene3D" id="1.10.287.70">
    <property type="match status" value="1"/>
</dbReference>
<sequence>MAIVAAICGVTLIVVVLWEGFETIVLPRRVTRRFRMTRFFYRRTWLPWVTMVNACVPPRRRETWLSFFGPLSLILLLSIWAFGLIVGFALLHWGLGSAIVTHDGSSGFLVDLYLSGTTFFTLGLGDAVPRSTAARFLVVLESGMGFGFLALVIGYLPALNQSFASREVSISLLDARAGSPPTASEMLRRHGHERGMDALRQLLHEWENWSSEFLEGHLSYPVLAYFRSQHENQSWLGALTAILDTCALLMAGVDGACERQAELTFAMARHAVVDLSLVFRTKPQEPAPPRLPPEKLEDLRALLAERGLKLHERDTVDRKLTELRWMYEPYVHALAAYFRVKVPPWIAAENQPDNWEVSVWERRTVNRKVADKAKGEHF</sequence>
<evidence type="ECO:0000256" key="1">
    <source>
        <dbReference type="SAM" id="Phobius"/>
    </source>
</evidence>
<gene>
    <name evidence="3" type="ORF">GHYDROH2_14510</name>
</gene>